<dbReference type="EMBL" id="FMYE01000014">
    <property type="protein sequence ID" value="SDB76907.1"/>
    <property type="molecule type" value="Genomic_DNA"/>
</dbReference>
<protein>
    <recommendedName>
        <fullName evidence="3">DUF1788 domain-containing protein</fullName>
    </recommendedName>
</protein>
<evidence type="ECO:0008006" key="3">
    <source>
        <dbReference type="Google" id="ProtNLM"/>
    </source>
</evidence>
<dbReference type="Pfam" id="PF08747">
    <property type="entry name" value="BrxB"/>
    <property type="match status" value="1"/>
</dbReference>
<evidence type="ECO:0000313" key="1">
    <source>
        <dbReference type="EMBL" id="SDB76907.1"/>
    </source>
</evidence>
<name>A0A1G6G4H0_BACOV</name>
<reference evidence="1 2" key="1">
    <citation type="submission" date="2016-10" db="EMBL/GenBank/DDBJ databases">
        <authorList>
            <person name="de Groot N.N."/>
        </authorList>
    </citation>
    <scope>NUCLEOTIDE SEQUENCE [LARGE SCALE GENOMIC DNA]</scope>
    <source>
        <strain evidence="1 2">NLAE-zl-C500</strain>
    </source>
</reference>
<dbReference type="AlphaFoldDB" id="A0A1G6G4H0"/>
<organism evidence="1 2">
    <name type="scientific">Bacteroides ovatus</name>
    <dbReference type="NCBI Taxonomy" id="28116"/>
    <lineage>
        <taxon>Bacteria</taxon>
        <taxon>Pseudomonadati</taxon>
        <taxon>Bacteroidota</taxon>
        <taxon>Bacteroidia</taxon>
        <taxon>Bacteroidales</taxon>
        <taxon>Bacteroidaceae</taxon>
        <taxon>Bacteroides</taxon>
    </lineage>
</organism>
<proteinExistence type="predicted"/>
<gene>
    <name evidence="1" type="ORF">SAMN05192581_101471</name>
</gene>
<accession>A0A1G6G4H0</accession>
<dbReference type="InterPro" id="IPR014858">
    <property type="entry name" value="BrxB"/>
</dbReference>
<dbReference type="Proteomes" id="UP000183670">
    <property type="component" value="Unassembled WGS sequence"/>
</dbReference>
<sequence>MHNQSIDMDTLFDGVYNKLLAPSFGKNLGGELPLYIQPIPSDQQSEESSQIKRLSNRLKKKGFETTSINLYDICMTILSEEGVLETIFEEEANIPKEDIIATLDSMLDIKSVVIPRIKEKIIEDNSTFVFISGVGSIYPFIRSHGILNNIDELTESCNLILFFPGDYNNLQLKLFGKISDENYYRGHNLNDIKEI</sequence>
<evidence type="ECO:0000313" key="2">
    <source>
        <dbReference type="Proteomes" id="UP000183670"/>
    </source>
</evidence>